<organism evidence="11 12">
    <name type="scientific">Schizosaccharomyces cryophilus (strain OY26 / ATCC MYA-4695 / CBS 11777 / NBRC 106824 / NRRL Y48691)</name>
    <name type="common">Fission yeast</name>
    <dbReference type="NCBI Taxonomy" id="653667"/>
    <lineage>
        <taxon>Eukaryota</taxon>
        <taxon>Fungi</taxon>
        <taxon>Dikarya</taxon>
        <taxon>Ascomycota</taxon>
        <taxon>Taphrinomycotina</taxon>
        <taxon>Schizosaccharomycetes</taxon>
        <taxon>Schizosaccharomycetales</taxon>
        <taxon>Schizosaccharomycetaceae</taxon>
        <taxon>Schizosaccharomyces</taxon>
    </lineage>
</organism>
<keyword evidence="12" id="KW-1185">Reference proteome</keyword>
<dbReference type="GO" id="GO:0042147">
    <property type="term" value="P:retrograde transport, endosome to Golgi"/>
    <property type="evidence" value="ECO:0007669"/>
    <property type="project" value="InterPro"/>
</dbReference>
<evidence type="ECO:0000256" key="2">
    <source>
        <dbReference type="ARBA" id="ARBA00004496"/>
    </source>
</evidence>
<evidence type="ECO:0000256" key="4">
    <source>
        <dbReference type="ARBA" id="ARBA00014268"/>
    </source>
</evidence>
<dbReference type="Proteomes" id="UP000015464">
    <property type="component" value="Unassembled WGS sequence"/>
</dbReference>
<dbReference type="InterPro" id="IPR036871">
    <property type="entry name" value="PX_dom_sf"/>
</dbReference>
<sequence>MSDNVFMEPDPWASNSTWGSPIKPLTFETALGNSSIPSQYKECWEEIQNLDQFLYPNPSLYSKIFGIPDQVISEFFDLIQCTSEPLQQRQFFALLALAAFYQLGVPTTLEQLQKQRNVLPILQRCNLDPSLLHNETEAPLFSHPSTISSRRTSSNPFLVSSIPQLQNISPFPNFPSTPSPTERKGFLYNYDNPYRPSSSFSSESAPVVPDTSPSPREGAAENTSYPPRKTTHDNFGKTNSPIYLSQPFTEPSLDSLPQSLIDSSKNNQRNFSRRYTHTDPFFNKNELNVDIDLEPSGSLFYRHNNYIISDSRNTREVLRRYSDFYWLHSYLVEKYPWRRVPLLPSKKFHFAKRTASSRNTFLEHRRQGLYDFVNDVAYHPIFSEDEIVQVFFKEPNVFKNWRKENSTLIKGSIASILQEPMDSVPDVSESCKERLLKAGTACTIAINNQVNIIKIFEKAICTVDHLHDDINRLQNSFNCLLDSGIYHRVFNSTFAQRESNTMSLVSRHAYNIDTLLHQRSFTLKNSFIINLTRETKMLISLRQLIERMTIPFGSDLTKVKHLISNDENLLREATINDSTNGRSSAILDRSPENRIENSLHKKKQFYADTLRQRFRIDQSLQEEIQYLQNYITILGNPYIDYCKQHIKYEEEGLNIWQSLKRDFEILYE</sequence>
<evidence type="ECO:0000313" key="12">
    <source>
        <dbReference type="Proteomes" id="UP000015464"/>
    </source>
</evidence>
<dbReference type="HOGENOM" id="CLU_413408_0_0_1"/>
<dbReference type="SMART" id="SM00312">
    <property type="entry name" value="PX"/>
    <property type="match status" value="1"/>
</dbReference>
<dbReference type="eggNOG" id="KOG2273">
    <property type="taxonomic scope" value="Eukaryota"/>
</dbReference>
<dbReference type="Gene3D" id="3.30.1520.10">
    <property type="entry name" value="Phox-like domain"/>
    <property type="match status" value="1"/>
</dbReference>
<reference evidence="11 12" key="1">
    <citation type="journal article" date="2011" name="Science">
        <title>Comparative functional genomics of the fission yeasts.</title>
        <authorList>
            <person name="Rhind N."/>
            <person name="Chen Z."/>
            <person name="Yassour M."/>
            <person name="Thompson D.A."/>
            <person name="Haas B.J."/>
            <person name="Habib N."/>
            <person name="Wapinski I."/>
            <person name="Roy S."/>
            <person name="Lin M.F."/>
            <person name="Heiman D.I."/>
            <person name="Young S.K."/>
            <person name="Furuya K."/>
            <person name="Guo Y."/>
            <person name="Pidoux A."/>
            <person name="Chen H.M."/>
            <person name="Robbertse B."/>
            <person name="Goldberg J.M."/>
            <person name="Aoki K."/>
            <person name="Bayne E.H."/>
            <person name="Berlin A.M."/>
            <person name="Desjardins C.A."/>
            <person name="Dobbs E."/>
            <person name="Dukaj L."/>
            <person name="Fan L."/>
            <person name="FitzGerald M.G."/>
            <person name="French C."/>
            <person name="Gujja S."/>
            <person name="Hansen K."/>
            <person name="Keifenheim D."/>
            <person name="Levin J.Z."/>
            <person name="Mosher R.A."/>
            <person name="Mueller C.A."/>
            <person name="Pfiffner J."/>
            <person name="Priest M."/>
            <person name="Russ C."/>
            <person name="Smialowska A."/>
            <person name="Swoboda P."/>
            <person name="Sykes S.M."/>
            <person name="Vaughn M."/>
            <person name="Vengrova S."/>
            <person name="Yoder R."/>
            <person name="Zeng Q."/>
            <person name="Allshire R."/>
            <person name="Baulcombe D."/>
            <person name="Birren B.W."/>
            <person name="Brown W."/>
            <person name="Ekwall K."/>
            <person name="Kellis M."/>
            <person name="Leatherwood J."/>
            <person name="Levin H."/>
            <person name="Margalit H."/>
            <person name="Martienssen R."/>
            <person name="Nieduszynski C.A."/>
            <person name="Spatafora J.W."/>
            <person name="Friedman N."/>
            <person name="Dalgaard J.Z."/>
            <person name="Baumann P."/>
            <person name="Niki H."/>
            <person name="Regev A."/>
            <person name="Nusbaum C."/>
        </authorList>
    </citation>
    <scope>NUCLEOTIDE SEQUENCE [LARGE SCALE GENOMIC DNA]</scope>
    <source>
        <strain evidence="12">OY26 / ATCC MYA-4695 / CBS 11777 / NBRC 106824 / NRRL Y48691</strain>
    </source>
</reference>
<keyword evidence="5" id="KW-0813">Transport</keyword>
<dbReference type="AlphaFoldDB" id="S9XGC7"/>
<dbReference type="InterPro" id="IPR001683">
    <property type="entry name" value="PX_dom"/>
</dbReference>
<dbReference type="PROSITE" id="PS50195">
    <property type="entry name" value="PX"/>
    <property type="match status" value="1"/>
</dbReference>
<dbReference type="GO" id="GO:0032266">
    <property type="term" value="F:phosphatidylinositol-3-phosphate binding"/>
    <property type="evidence" value="ECO:0007669"/>
    <property type="project" value="TreeGrafter"/>
</dbReference>
<keyword evidence="6" id="KW-0963">Cytoplasm</keyword>
<dbReference type="OMA" id="RETKMLI"/>
<evidence type="ECO:0000256" key="7">
    <source>
        <dbReference type="ARBA" id="ARBA00022927"/>
    </source>
</evidence>
<protein>
    <recommendedName>
        <fullName evidence="4">Sorting nexin MVP1</fullName>
    </recommendedName>
</protein>
<dbReference type="SUPFAM" id="SSF64268">
    <property type="entry name" value="PX domain"/>
    <property type="match status" value="1"/>
</dbReference>
<evidence type="ECO:0000256" key="1">
    <source>
        <dbReference type="ARBA" id="ARBA00004287"/>
    </source>
</evidence>
<accession>S9XGC7</accession>
<dbReference type="RefSeq" id="XP_013022604.1">
    <property type="nucleotide sequence ID" value="XM_013167150.1"/>
</dbReference>
<keyword evidence="8" id="KW-0472">Membrane</keyword>
<dbReference type="STRING" id="653667.S9XGC7"/>
<comment type="similarity">
    <text evidence="3">Belongs to the sorting nexin family.</text>
</comment>
<dbReference type="EMBL" id="KE546989">
    <property type="protein sequence ID" value="EPY52726.1"/>
    <property type="molecule type" value="Genomic_DNA"/>
</dbReference>
<keyword evidence="7" id="KW-0653">Protein transport</keyword>
<evidence type="ECO:0000256" key="6">
    <source>
        <dbReference type="ARBA" id="ARBA00022490"/>
    </source>
</evidence>
<proteinExistence type="inferred from homology"/>
<dbReference type="OrthoDB" id="10064318at2759"/>
<evidence type="ECO:0000259" key="10">
    <source>
        <dbReference type="PROSITE" id="PS50195"/>
    </source>
</evidence>
<dbReference type="PANTHER" id="PTHR47554">
    <property type="entry name" value="SORTING NEXIN MVP1"/>
    <property type="match status" value="1"/>
</dbReference>
<dbReference type="GeneID" id="25036370"/>
<feature type="domain" description="PX" evidence="10">
    <location>
        <begin position="284"/>
        <end position="398"/>
    </location>
</feature>
<feature type="region of interest" description="Disordered" evidence="9">
    <location>
        <begin position="197"/>
        <end position="240"/>
    </location>
</feature>
<dbReference type="GO" id="GO:0005829">
    <property type="term" value="C:cytosol"/>
    <property type="evidence" value="ECO:0007669"/>
    <property type="project" value="GOC"/>
</dbReference>
<dbReference type="InterPro" id="IPR045734">
    <property type="entry name" value="Snx8_BAR_dom"/>
</dbReference>
<dbReference type="GO" id="GO:0006623">
    <property type="term" value="P:protein targeting to vacuole"/>
    <property type="evidence" value="ECO:0007669"/>
    <property type="project" value="TreeGrafter"/>
</dbReference>
<dbReference type="Pfam" id="PF00787">
    <property type="entry name" value="PX"/>
    <property type="match status" value="1"/>
</dbReference>
<dbReference type="GO" id="GO:0016020">
    <property type="term" value="C:membrane"/>
    <property type="evidence" value="ECO:0007669"/>
    <property type="project" value="UniProtKB-SubCell"/>
</dbReference>
<evidence type="ECO:0000313" key="11">
    <source>
        <dbReference type="EMBL" id="EPY52726.1"/>
    </source>
</evidence>
<dbReference type="GO" id="GO:0005768">
    <property type="term" value="C:endosome"/>
    <property type="evidence" value="ECO:0007669"/>
    <property type="project" value="TreeGrafter"/>
</dbReference>
<dbReference type="InterPro" id="IPR028662">
    <property type="entry name" value="SNX8/Mvp1"/>
</dbReference>
<name>S9XGC7_SCHCR</name>
<gene>
    <name evidence="11" type="ORF">SPOG_02046</name>
</gene>
<dbReference type="PANTHER" id="PTHR47554:SF1">
    <property type="entry name" value="SORTING NEXIN MVP1"/>
    <property type="match status" value="1"/>
</dbReference>
<dbReference type="Pfam" id="PF19566">
    <property type="entry name" value="Snx8_BAR_dom"/>
    <property type="match status" value="1"/>
</dbReference>
<evidence type="ECO:0000256" key="8">
    <source>
        <dbReference type="ARBA" id="ARBA00023136"/>
    </source>
</evidence>
<feature type="region of interest" description="Disordered" evidence="9">
    <location>
        <begin position="169"/>
        <end position="188"/>
    </location>
</feature>
<evidence type="ECO:0000256" key="9">
    <source>
        <dbReference type="SAM" id="MobiDB-lite"/>
    </source>
</evidence>
<evidence type="ECO:0000256" key="5">
    <source>
        <dbReference type="ARBA" id="ARBA00022448"/>
    </source>
</evidence>
<evidence type="ECO:0000256" key="3">
    <source>
        <dbReference type="ARBA" id="ARBA00010883"/>
    </source>
</evidence>
<comment type="subcellular location">
    <subcellularLocation>
        <location evidence="2">Cytoplasm</location>
    </subcellularLocation>
    <subcellularLocation>
        <location evidence="1">Membrane</location>
        <topology evidence="1">Peripheral membrane protein</topology>
        <orientation evidence="1">Cytoplasmic side</orientation>
    </subcellularLocation>
</comment>